<keyword evidence="4" id="KW-1185">Reference proteome</keyword>
<dbReference type="EMBL" id="CM001222">
    <property type="protein sequence ID" value="KEH26654.1"/>
    <property type="molecule type" value="Genomic_DNA"/>
</dbReference>
<evidence type="ECO:0000313" key="2">
    <source>
        <dbReference type="EMBL" id="KEH26654.1"/>
    </source>
</evidence>
<dbReference type="HOGENOM" id="CLU_2444221_0_0_1"/>
<dbReference type="EnsemblPlants" id="KEH26654">
    <property type="protein sequence ID" value="KEH26654"/>
    <property type="gene ID" value="MTR_6g066120"/>
</dbReference>
<feature type="region of interest" description="Disordered" evidence="1">
    <location>
        <begin position="1"/>
        <end position="47"/>
    </location>
</feature>
<feature type="compositionally biased region" description="Basic and acidic residues" evidence="1">
    <location>
        <begin position="1"/>
        <end position="16"/>
    </location>
</feature>
<evidence type="ECO:0000313" key="4">
    <source>
        <dbReference type="Proteomes" id="UP000002051"/>
    </source>
</evidence>
<reference evidence="2 4" key="1">
    <citation type="journal article" date="2011" name="Nature">
        <title>The Medicago genome provides insight into the evolution of rhizobial symbioses.</title>
        <authorList>
            <person name="Young N.D."/>
            <person name="Debelle F."/>
            <person name="Oldroyd G.E."/>
            <person name="Geurts R."/>
            <person name="Cannon S.B."/>
            <person name="Udvardi M.K."/>
            <person name="Benedito V.A."/>
            <person name="Mayer K.F."/>
            <person name="Gouzy J."/>
            <person name="Schoof H."/>
            <person name="Van de Peer Y."/>
            <person name="Proost S."/>
            <person name="Cook D.R."/>
            <person name="Meyers B.C."/>
            <person name="Spannagl M."/>
            <person name="Cheung F."/>
            <person name="De Mita S."/>
            <person name="Krishnakumar V."/>
            <person name="Gundlach H."/>
            <person name="Zhou S."/>
            <person name="Mudge J."/>
            <person name="Bharti A.K."/>
            <person name="Murray J.D."/>
            <person name="Naoumkina M.A."/>
            <person name="Rosen B."/>
            <person name="Silverstein K.A."/>
            <person name="Tang H."/>
            <person name="Rombauts S."/>
            <person name="Zhao P.X."/>
            <person name="Zhou P."/>
            <person name="Barbe V."/>
            <person name="Bardou P."/>
            <person name="Bechner M."/>
            <person name="Bellec A."/>
            <person name="Berger A."/>
            <person name="Berges H."/>
            <person name="Bidwell S."/>
            <person name="Bisseling T."/>
            <person name="Choisne N."/>
            <person name="Couloux A."/>
            <person name="Denny R."/>
            <person name="Deshpande S."/>
            <person name="Dai X."/>
            <person name="Doyle J.J."/>
            <person name="Dudez A.M."/>
            <person name="Farmer A.D."/>
            <person name="Fouteau S."/>
            <person name="Franken C."/>
            <person name="Gibelin C."/>
            <person name="Gish J."/>
            <person name="Goldstein S."/>
            <person name="Gonzalez A.J."/>
            <person name="Green P.J."/>
            <person name="Hallab A."/>
            <person name="Hartog M."/>
            <person name="Hua A."/>
            <person name="Humphray S.J."/>
            <person name="Jeong D.H."/>
            <person name="Jing Y."/>
            <person name="Jocker A."/>
            <person name="Kenton S.M."/>
            <person name="Kim D.J."/>
            <person name="Klee K."/>
            <person name="Lai H."/>
            <person name="Lang C."/>
            <person name="Lin S."/>
            <person name="Macmil S.L."/>
            <person name="Magdelenat G."/>
            <person name="Matthews L."/>
            <person name="McCorrison J."/>
            <person name="Monaghan E.L."/>
            <person name="Mun J.H."/>
            <person name="Najar F.Z."/>
            <person name="Nicholson C."/>
            <person name="Noirot C."/>
            <person name="O'Bleness M."/>
            <person name="Paule C.R."/>
            <person name="Poulain J."/>
            <person name="Prion F."/>
            <person name="Qin B."/>
            <person name="Qu C."/>
            <person name="Retzel E.F."/>
            <person name="Riddle C."/>
            <person name="Sallet E."/>
            <person name="Samain S."/>
            <person name="Samson N."/>
            <person name="Sanders I."/>
            <person name="Saurat O."/>
            <person name="Scarpelli C."/>
            <person name="Schiex T."/>
            <person name="Segurens B."/>
            <person name="Severin A.J."/>
            <person name="Sherrier D.J."/>
            <person name="Shi R."/>
            <person name="Sims S."/>
            <person name="Singer S.R."/>
            <person name="Sinharoy S."/>
            <person name="Sterck L."/>
            <person name="Viollet A."/>
            <person name="Wang B.B."/>
            <person name="Wang K."/>
            <person name="Wang M."/>
            <person name="Wang X."/>
            <person name="Warfsmann J."/>
            <person name="Weissenbach J."/>
            <person name="White D.D."/>
            <person name="White J.D."/>
            <person name="Wiley G.B."/>
            <person name="Wincker P."/>
            <person name="Xing Y."/>
            <person name="Yang L."/>
            <person name="Yao Z."/>
            <person name="Ying F."/>
            <person name="Zhai J."/>
            <person name="Zhou L."/>
            <person name="Zuber A."/>
            <person name="Denarie J."/>
            <person name="Dixon R.A."/>
            <person name="May G.D."/>
            <person name="Schwartz D.C."/>
            <person name="Rogers J."/>
            <person name="Quetier F."/>
            <person name="Town C.D."/>
            <person name="Roe B.A."/>
        </authorList>
    </citation>
    <scope>NUCLEOTIDE SEQUENCE [LARGE SCALE GENOMIC DNA]</scope>
    <source>
        <strain evidence="2">A17</strain>
        <strain evidence="3 4">cv. Jemalong A17</strain>
    </source>
</reference>
<reference evidence="3" key="3">
    <citation type="submission" date="2015-04" db="UniProtKB">
        <authorList>
            <consortium name="EnsemblPlants"/>
        </authorList>
    </citation>
    <scope>IDENTIFICATION</scope>
    <source>
        <strain evidence="3">cv. Jemalong A17</strain>
    </source>
</reference>
<name>A0A072UA56_MEDTR</name>
<evidence type="ECO:0000256" key="1">
    <source>
        <dbReference type="SAM" id="MobiDB-lite"/>
    </source>
</evidence>
<evidence type="ECO:0000313" key="3">
    <source>
        <dbReference type="EnsemblPlants" id="KEH26654"/>
    </source>
</evidence>
<reference evidence="2 4" key="2">
    <citation type="journal article" date="2014" name="BMC Genomics">
        <title>An improved genome release (version Mt4.0) for the model legume Medicago truncatula.</title>
        <authorList>
            <person name="Tang H."/>
            <person name="Krishnakumar V."/>
            <person name="Bidwell S."/>
            <person name="Rosen B."/>
            <person name="Chan A."/>
            <person name="Zhou S."/>
            <person name="Gentzbittel L."/>
            <person name="Childs K.L."/>
            <person name="Yandell M."/>
            <person name="Gundlach H."/>
            <person name="Mayer K.F."/>
            <person name="Schwartz D.C."/>
            <person name="Town C.D."/>
        </authorList>
    </citation>
    <scope>GENOME REANNOTATION</scope>
    <source>
        <strain evidence="2">A17</strain>
        <strain evidence="3 4">cv. Jemalong A17</strain>
    </source>
</reference>
<dbReference type="Proteomes" id="UP000002051">
    <property type="component" value="Chromosome 6"/>
</dbReference>
<organism evidence="2 4">
    <name type="scientific">Medicago truncatula</name>
    <name type="common">Barrel medic</name>
    <name type="synonym">Medicago tribuloides</name>
    <dbReference type="NCBI Taxonomy" id="3880"/>
    <lineage>
        <taxon>Eukaryota</taxon>
        <taxon>Viridiplantae</taxon>
        <taxon>Streptophyta</taxon>
        <taxon>Embryophyta</taxon>
        <taxon>Tracheophyta</taxon>
        <taxon>Spermatophyta</taxon>
        <taxon>Magnoliopsida</taxon>
        <taxon>eudicotyledons</taxon>
        <taxon>Gunneridae</taxon>
        <taxon>Pentapetalae</taxon>
        <taxon>rosids</taxon>
        <taxon>fabids</taxon>
        <taxon>Fabales</taxon>
        <taxon>Fabaceae</taxon>
        <taxon>Papilionoideae</taxon>
        <taxon>50 kb inversion clade</taxon>
        <taxon>NPAAA clade</taxon>
        <taxon>Hologalegina</taxon>
        <taxon>IRL clade</taxon>
        <taxon>Trifolieae</taxon>
        <taxon>Medicago</taxon>
    </lineage>
</organism>
<gene>
    <name evidence="2" type="ordered locus">MTR_6g066120</name>
</gene>
<protein>
    <submittedName>
        <fullName evidence="2 3">Uncharacterized protein</fullName>
    </submittedName>
</protein>
<dbReference type="AlphaFoldDB" id="A0A072UA56"/>
<sequence>MTQLEEKSNESAEEQKSISPAQVSDSDMVTENAVPNAHSIKPCSTTKTHFPRNTRRVYIYFAAPRNEFIITRVVGGWVWVGFDQTQNQIK</sequence>
<feature type="compositionally biased region" description="Polar residues" evidence="1">
    <location>
        <begin position="17"/>
        <end position="29"/>
    </location>
</feature>
<accession>A0A072UA56</accession>
<proteinExistence type="predicted"/>